<proteinExistence type="predicted"/>
<keyword evidence="3" id="KW-1185">Reference proteome</keyword>
<accession>A0A5S5BUP8</accession>
<dbReference type="RefSeq" id="WP_148783599.1">
    <property type="nucleotide sequence ID" value="NZ_VNHU01000011.1"/>
</dbReference>
<dbReference type="AlphaFoldDB" id="A0A5S5BUP8"/>
<protein>
    <submittedName>
        <fullName evidence="2">Uncharacterized protein</fullName>
    </submittedName>
</protein>
<evidence type="ECO:0000256" key="1">
    <source>
        <dbReference type="SAM" id="Phobius"/>
    </source>
</evidence>
<dbReference type="OrthoDB" id="7355303at2"/>
<evidence type="ECO:0000313" key="2">
    <source>
        <dbReference type="EMBL" id="TYP70895.1"/>
    </source>
</evidence>
<feature type="transmembrane region" description="Helical" evidence="1">
    <location>
        <begin position="12"/>
        <end position="32"/>
    </location>
</feature>
<keyword evidence="1" id="KW-1133">Transmembrane helix</keyword>
<dbReference type="Proteomes" id="UP000324376">
    <property type="component" value="Unassembled WGS sequence"/>
</dbReference>
<name>A0A5S5BUP8_9FLAO</name>
<feature type="transmembrane region" description="Helical" evidence="1">
    <location>
        <begin position="52"/>
        <end position="75"/>
    </location>
</feature>
<feature type="transmembrane region" description="Helical" evidence="1">
    <location>
        <begin position="87"/>
        <end position="108"/>
    </location>
</feature>
<dbReference type="EMBL" id="VNHU01000011">
    <property type="protein sequence ID" value="TYP70895.1"/>
    <property type="molecule type" value="Genomic_DNA"/>
</dbReference>
<sequence length="117" mass="12891">MATAIKNKEVSNIYLVVCTILLALLVFASLPMAMMSPMLFDSPGSYENMSTITLFVAVISFPLVVLFAIPGGWMLHHYKRYVLSKITISLPIVNIIIGILSCTILVVFCDGALNCRY</sequence>
<keyword evidence="1" id="KW-0812">Transmembrane</keyword>
<gene>
    <name evidence="2" type="ORF">BD809_11163</name>
</gene>
<evidence type="ECO:0000313" key="3">
    <source>
        <dbReference type="Proteomes" id="UP000324376"/>
    </source>
</evidence>
<reference evidence="2 3" key="1">
    <citation type="submission" date="2019-07" db="EMBL/GenBank/DDBJ databases">
        <title>Genomic Encyclopedia of Archaeal and Bacterial Type Strains, Phase II (KMG-II): from individual species to whole genera.</title>
        <authorList>
            <person name="Goeker M."/>
        </authorList>
    </citation>
    <scope>NUCLEOTIDE SEQUENCE [LARGE SCALE GENOMIC DNA]</scope>
    <source>
        <strain evidence="2 3">DSM 17527</strain>
    </source>
</reference>
<keyword evidence="1" id="KW-0472">Membrane</keyword>
<comment type="caution">
    <text evidence="2">The sequence shown here is derived from an EMBL/GenBank/DDBJ whole genome shotgun (WGS) entry which is preliminary data.</text>
</comment>
<organism evidence="2 3">
    <name type="scientific">Aquimarina intermedia</name>
    <dbReference type="NCBI Taxonomy" id="350814"/>
    <lineage>
        <taxon>Bacteria</taxon>
        <taxon>Pseudomonadati</taxon>
        <taxon>Bacteroidota</taxon>
        <taxon>Flavobacteriia</taxon>
        <taxon>Flavobacteriales</taxon>
        <taxon>Flavobacteriaceae</taxon>
        <taxon>Aquimarina</taxon>
    </lineage>
</organism>